<proteinExistence type="predicted"/>
<evidence type="ECO:0000313" key="1">
    <source>
        <dbReference type="EMBL" id="KAJ7315576.1"/>
    </source>
</evidence>
<protein>
    <submittedName>
        <fullName evidence="1">Uncharacterized protein</fullName>
    </submittedName>
</protein>
<organism evidence="1 2">
    <name type="scientific">Mycena albidolilacea</name>
    <dbReference type="NCBI Taxonomy" id="1033008"/>
    <lineage>
        <taxon>Eukaryota</taxon>
        <taxon>Fungi</taxon>
        <taxon>Dikarya</taxon>
        <taxon>Basidiomycota</taxon>
        <taxon>Agaricomycotina</taxon>
        <taxon>Agaricomycetes</taxon>
        <taxon>Agaricomycetidae</taxon>
        <taxon>Agaricales</taxon>
        <taxon>Marasmiineae</taxon>
        <taxon>Mycenaceae</taxon>
        <taxon>Mycena</taxon>
    </lineage>
</organism>
<dbReference type="EMBL" id="JARIHO010000061">
    <property type="protein sequence ID" value="KAJ7315576.1"/>
    <property type="molecule type" value="Genomic_DNA"/>
</dbReference>
<comment type="caution">
    <text evidence="1">The sequence shown here is derived from an EMBL/GenBank/DDBJ whole genome shotgun (WGS) entry which is preliminary data.</text>
</comment>
<sequence>MYRPRLSSPTSRPSSFTALLITLVFPLSPQLSHLPHSIHYIRFFTLFPASRALRMDVLTRTNTVSRPSEMAAWYLLYQLPLSDAPSAYH</sequence>
<name>A0AAD7EE30_9AGAR</name>
<evidence type="ECO:0000313" key="2">
    <source>
        <dbReference type="Proteomes" id="UP001218218"/>
    </source>
</evidence>
<gene>
    <name evidence="1" type="ORF">DFH08DRAFT_971924</name>
</gene>
<reference evidence="1" key="1">
    <citation type="submission" date="2023-03" db="EMBL/GenBank/DDBJ databases">
        <title>Massive genome expansion in bonnet fungi (Mycena s.s.) driven by repeated elements and novel gene families across ecological guilds.</title>
        <authorList>
            <consortium name="Lawrence Berkeley National Laboratory"/>
            <person name="Harder C.B."/>
            <person name="Miyauchi S."/>
            <person name="Viragh M."/>
            <person name="Kuo A."/>
            <person name="Thoen E."/>
            <person name="Andreopoulos B."/>
            <person name="Lu D."/>
            <person name="Skrede I."/>
            <person name="Drula E."/>
            <person name="Henrissat B."/>
            <person name="Morin E."/>
            <person name="Kohler A."/>
            <person name="Barry K."/>
            <person name="LaButti K."/>
            <person name="Morin E."/>
            <person name="Salamov A."/>
            <person name="Lipzen A."/>
            <person name="Mereny Z."/>
            <person name="Hegedus B."/>
            <person name="Baldrian P."/>
            <person name="Stursova M."/>
            <person name="Weitz H."/>
            <person name="Taylor A."/>
            <person name="Grigoriev I.V."/>
            <person name="Nagy L.G."/>
            <person name="Martin F."/>
            <person name="Kauserud H."/>
        </authorList>
    </citation>
    <scope>NUCLEOTIDE SEQUENCE</scope>
    <source>
        <strain evidence="1">CBHHK002</strain>
    </source>
</reference>
<keyword evidence="2" id="KW-1185">Reference proteome</keyword>
<dbReference type="Proteomes" id="UP001218218">
    <property type="component" value="Unassembled WGS sequence"/>
</dbReference>
<dbReference type="AlphaFoldDB" id="A0AAD7EE30"/>
<accession>A0AAD7EE30</accession>